<reference evidence="2 3" key="1">
    <citation type="journal article" date="2015" name="Genome Announc.">
        <title>Draft Genome Sequences of Marine Isolates of Thalassomonas viridans and Thalassomonas actiniarum.</title>
        <authorList>
            <person name="Olonade I."/>
            <person name="van Zyl L.J."/>
            <person name="Trindade M."/>
        </authorList>
    </citation>
    <scope>NUCLEOTIDE SEQUENCE [LARGE SCALE GENOMIC DNA]</scope>
    <source>
        <strain evidence="2 3">XOM25</strain>
    </source>
</reference>
<proteinExistence type="predicted"/>
<dbReference type="Pfam" id="PF13683">
    <property type="entry name" value="rve_3"/>
    <property type="match status" value="1"/>
</dbReference>
<evidence type="ECO:0000259" key="1">
    <source>
        <dbReference type="PROSITE" id="PS50994"/>
    </source>
</evidence>
<reference evidence="2 3" key="2">
    <citation type="journal article" date="2022" name="Mar. Drugs">
        <title>Bioassay-Guided Fractionation Leads to the Detection of Cholic Acid Generated by the Rare Thalassomonas sp.</title>
        <authorList>
            <person name="Pheiffer F."/>
            <person name="Schneider Y.K."/>
            <person name="Hansen E.H."/>
            <person name="Andersen J.H."/>
            <person name="Isaksson J."/>
            <person name="Busche T."/>
            <person name="R C."/>
            <person name="Kalinowski J."/>
            <person name="Zyl L.V."/>
            <person name="Trindade M."/>
        </authorList>
    </citation>
    <scope>NUCLEOTIDE SEQUENCE [LARGE SCALE GENOMIC DNA]</scope>
    <source>
        <strain evidence="2 3">XOM25</strain>
    </source>
</reference>
<evidence type="ECO:0000313" key="2">
    <source>
        <dbReference type="EMBL" id="WDE06756.1"/>
    </source>
</evidence>
<feature type="domain" description="Integrase catalytic" evidence="1">
    <location>
        <begin position="1"/>
        <end position="139"/>
    </location>
</feature>
<dbReference type="InterPro" id="IPR036397">
    <property type="entry name" value="RNaseH_sf"/>
</dbReference>
<dbReference type="InterPro" id="IPR050900">
    <property type="entry name" value="Transposase_IS3/IS150/IS904"/>
</dbReference>
<dbReference type="PROSITE" id="PS50994">
    <property type="entry name" value="INTEGRASE"/>
    <property type="match status" value="1"/>
</dbReference>
<dbReference type="InterPro" id="IPR001584">
    <property type="entry name" value="Integrase_cat-core"/>
</dbReference>
<dbReference type="GO" id="GO:0015074">
    <property type="term" value="P:DNA integration"/>
    <property type="evidence" value="ECO:0007669"/>
    <property type="project" value="InterPro"/>
</dbReference>
<protein>
    <submittedName>
        <fullName evidence="2">Transposase family protein</fullName>
    </submittedName>
</protein>
<name>A0AAE9Z4S0_9GAMM</name>
<dbReference type="Proteomes" id="UP000032352">
    <property type="component" value="Chromosome"/>
</dbReference>
<gene>
    <name evidence="2" type="ORF">SG34_007590</name>
</gene>
<dbReference type="Gene3D" id="3.30.420.10">
    <property type="entry name" value="Ribonuclease H-like superfamily/Ribonuclease H"/>
    <property type="match status" value="1"/>
</dbReference>
<dbReference type="AlphaFoldDB" id="A0AAE9Z4S0"/>
<dbReference type="SUPFAM" id="SSF53098">
    <property type="entry name" value="Ribonuclease H-like"/>
    <property type="match status" value="1"/>
</dbReference>
<organism evidence="2 3">
    <name type="scientific">Thalassomonas viridans</name>
    <dbReference type="NCBI Taxonomy" id="137584"/>
    <lineage>
        <taxon>Bacteria</taxon>
        <taxon>Pseudomonadati</taxon>
        <taxon>Pseudomonadota</taxon>
        <taxon>Gammaproteobacteria</taxon>
        <taxon>Alteromonadales</taxon>
        <taxon>Colwelliaceae</taxon>
        <taxon>Thalassomonas</taxon>
    </lineage>
</organism>
<accession>A0AAE9Z4S0</accession>
<dbReference type="KEGG" id="tvd:SG34_007590"/>
<keyword evidence="3" id="KW-1185">Reference proteome</keyword>
<evidence type="ECO:0000313" key="3">
    <source>
        <dbReference type="Proteomes" id="UP000032352"/>
    </source>
</evidence>
<dbReference type="EMBL" id="CP059733">
    <property type="protein sequence ID" value="WDE06756.1"/>
    <property type="molecule type" value="Genomic_DNA"/>
</dbReference>
<dbReference type="PANTHER" id="PTHR46889:SF4">
    <property type="entry name" value="TRANSPOSASE INSO FOR INSERTION SEQUENCE ELEMENT IS911B-RELATED"/>
    <property type="match status" value="1"/>
</dbReference>
<dbReference type="InterPro" id="IPR012337">
    <property type="entry name" value="RNaseH-like_sf"/>
</dbReference>
<dbReference type="PANTHER" id="PTHR46889">
    <property type="entry name" value="TRANSPOSASE INSF FOR INSERTION SEQUENCE IS3B-RELATED"/>
    <property type="match status" value="1"/>
</dbReference>
<dbReference type="GO" id="GO:0003676">
    <property type="term" value="F:nucleic acid binding"/>
    <property type="evidence" value="ECO:0007669"/>
    <property type="project" value="InterPro"/>
</dbReference>
<sequence length="186" mass="21519">MIEDIYSRKIVGYEVHEQECGQKAAELLQRTCWREHTVKSLLVLHSDNGAPMKSVTMKAKMEELGVTPSYNRPRVSNDNPFSESTFRTLKYRPDWPSHGFKNLDEARSWVQTFVGWYNEEHKHSQIKFVTPSQRHQGLDGTILADRRKVLEAARTKRPQRWSGEIQNLDQVGAVTLNPEREVKEAA</sequence>